<name>A0A1S8TFD9_9CLOT</name>
<keyword evidence="5" id="KW-1185">Reference proteome</keyword>
<dbReference type="CDD" id="cd05254">
    <property type="entry name" value="dTDP_HR_like_SDR_e"/>
    <property type="match status" value="1"/>
</dbReference>
<evidence type="ECO:0000259" key="3">
    <source>
        <dbReference type="Pfam" id="PF04321"/>
    </source>
</evidence>
<comment type="similarity">
    <text evidence="1 2">Belongs to the dTDP-4-dehydrorhamnose reductase family.</text>
</comment>
<dbReference type="OrthoDB" id="9803892at2"/>
<feature type="domain" description="RmlD-like substrate binding" evidence="3">
    <location>
        <begin position="2"/>
        <end position="277"/>
    </location>
</feature>
<dbReference type="Pfam" id="PF04321">
    <property type="entry name" value="RmlD_sub_bind"/>
    <property type="match status" value="1"/>
</dbReference>
<dbReference type="NCBIfam" id="TIGR01214">
    <property type="entry name" value="rmlD"/>
    <property type="match status" value="1"/>
</dbReference>
<dbReference type="PANTHER" id="PTHR10491:SF4">
    <property type="entry name" value="METHIONINE ADENOSYLTRANSFERASE 2 SUBUNIT BETA"/>
    <property type="match status" value="1"/>
</dbReference>
<dbReference type="EMBL" id="LZZM01000174">
    <property type="protein sequence ID" value="OOM76332.1"/>
    <property type="molecule type" value="Genomic_DNA"/>
</dbReference>
<protein>
    <recommendedName>
        <fullName evidence="2">dTDP-4-dehydrorhamnose reductase</fullName>
        <ecNumber evidence="2">1.1.1.133</ecNumber>
    </recommendedName>
</protein>
<dbReference type="GO" id="GO:0019305">
    <property type="term" value="P:dTDP-rhamnose biosynthetic process"/>
    <property type="evidence" value="ECO:0007669"/>
    <property type="project" value="UniProtKB-UniPathway"/>
</dbReference>
<dbReference type="Gene3D" id="3.40.50.720">
    <property type="entry name" value="NAD(P)-binding Rossmann-like Domain"/>
    <property type="match status" value="1"/>
</dbReference>
<dbReference type="UniPathway" id="UPA00124"/>
<evidence type="ECO:0000313" key="5">
    <source>
        <dbReference type="Proteomes" id="UP000190890"/>
    </source>
</evidence>
<gene>
    <name evidence="4" type="primary">rmlD_2</name>
    <name evidence="4" type="ORF">CLPUN_27190</name>
</gene>
<dbReference type="EC" id="1.1.1.133" evidence="2"/>
<evidence type="ECO:0000256" key="1">
    <source>
        <dbReference type="ARBA" id="ARBA00010944"/>
    </source>
</evidence>
<comment type="function">
    <text evidence="2">Catalyzes the reduction of dTDP-6-deoxy-L-lyxo-4-hexulose to yield dTDP-L-rhamnose.</text>
</comment>
<dbReference type="InterPro" id="IPR029903">
    <property type="entry name" value="RmlD-like-bd"/>
</dbReference>
<comment type="pathway">
    <text evidence="2">Carbohydrate biosynthesis; dTDP-L-rhamnose biosynthesis.</text>
</comment>
<dbReference type="STRING" id="29367.CLPUN_27190"/>
<keyword evidence="2" id="KW-0521">NADP</keyword>
<dbReference type="InterPro" id="IPR036291">
    <property type="entry name" value="NAD(P)-bd_dom_sf"/>
</dbReference>
<proteinExistence type="inferred from homology"/>
<evidence type="ECO:0000313" key="4">
    <source>
        <dbReference type="EMBL" id="OOM76332.1"/>
    </source>
</evidence>
<comment type="caution">
    <text evidence="4">The sequence shown here is derived from an EMBL/GenBank/DDBJ whole genome shotgun (WGS) entry which is preliminary data.</text>
</comment>
<dbReference type="AlphaFoldDB" id="A0A1S8TFD9"/>
<evidence type="ECO:0000256" key="2">
    <source>
        <dbReference type="RuleBase" id="RU364082"/>
    </source>
</evidence>
<organism evidence="4 5">
    <name type="scientific">Clostridium puniceum</name>
    <dbReference type="NCBI Taxonomy" id="29367"/>
    <lineage>
        <taxon>Bacteria</taxon>
        <taxon>Bacillati</taxon>
        <taxon>Bacillota</taxon>
        <taxon>Clostridia</taxon>
        <taxon>Eubacteriales</taxon>
        <taxon>Clostridiaceae</taxon>
        <taxon>Clostridium</taxon>
    </lineage>
</organism>
<dbReference type="Proteomes" id="UP000190890">
    <property type="component" value="Unassembled WGS sequence"/>
</dbReference>
<dbReference type="PANTHER" id="PTHR10491">
    <property type="entry name" value="DTDP-4-DEHYDRORHAMNOSE REDUCTASE"/>
    <property type="match status" value="1"/>
</dbReference>
<accession>A0A1S8TFD9</accession>
<dbReference type="FunFam" id="3.40.50.720:FF:000159">
    <property type="entry name" value="dTDP-4-dehydrorhamnose reductase"/>
    <property type="match status" value="1"/>
</dbReference>
<dbReference type="GO" id="GO:0005829">
    <property type="term" value="C:cytosol"/>
    <property type="evidence" value="ECO:0007669"/>
    <property type="project" value="TreeGrafter"/>
</dbReference>
<dbReference type="RefSeq" id="WP_077847819.1">
    <property type="nucleotide sequence ID" value="NZ_LZZM01000174.1"/>
</dbReference>
<dbReference type="InterPro" id="IPR005913">
    <property type="entry name" value="dTDP_dehydrorham_reduct"/>
</dbReference>
<sequence length="279" mass="31369">MILVTGVNGQLGFDVVKELKKRNIECVGIGKAELDVTDRNAVNEYISRLKPECVIHCAAYTAVDKAEDEEEICTKVNVYGTENIARACKKADSKMIYISTDYVFDGHRDKPFEVDGNIKPLSVYGKTKSEGELKVKEILDKYFIVRISWVFGLNGNNFINTMLRLGEEKESLNVVCDQIGSPTYTFDLAPLLCDMAVSEKYGVYHATNEGFCSWAEFAAEIMKKANLNCKINPIPTSEYPTKAVRPFNSRLSKKSLSDGGFELLPSWKNALDRYLIELR</sequence>
<keyword evidence="2 4" id="KW-0560">Oxidoreductase</keyword>
<dbReference type="GO" id="GO:0008831">
    <property type="term" value="F:dTDP-4-dehydrorhamnose reductase activity"/>
    <property type="evidence" value="ECO:0007669"/>
    <property type="project" value="UniProtKB-EC"/>
</dbReference>
<dbReference type="Gene3D" id="3.90.25.10">
    <property type="entry name" value="UDP-galactose 4-epimerase, domain 1"/>
    <property type="match status" value="1"/>
</dbReference>
<dbReference type="SUPFAM" id="SSF51735">
    <property type="entry name" value="NAD(P)-binding Rossmann-fold domains"/>
    <property type="match status" value="1"/>
</dbReference>
<reference evidence="4 5" key="1">
    <citation type="submission" date="2016-05" db="EMBL/GenBank/DDBJ databases">
        <title>Microbial solvent formation.</title>
        <authorList>
            <person name="Poehlein A."/>
            <person name="Montoya Solano J.D."/>
            <person name="Flitsch S."/>
            <person name="Krabben P."/>
            <person name="Duerre P."/>
            <person name="Daniel R."/>
        </authorList>
    </citation>
    <scope>NUCLEOTIDE SEQUENCE [LARGE SCALE GENOMIC DNA]</scope>
    <source>
        <strain evidence="4 5">DSM 2619</strain>
    </source>
</reference>